<feature type="region of interest" description="Disordered" evidence="4">
    <location>
        <begin position="126"/>
        <end position="176"/>
    </location>
</feature>
<organism evidence="6 7">
    <name type="scientific">Chlorella vulgaris</name>
    <name type="common">Green alga</name>
    <dbReference type="NCBI Taxonomy" id="3077"/>
    <lineage>
        <taxon>Eukaryota</taxon>
        <taxon>Viridiplantae</taxon>
        <taxon>Chlorophyta</taxon>
        <taxon>core chlorophytes</taxon>
        <taxon>Trebouxiophyceae</taxon>
        <taxon>Chlorellales</taxon>
        <taxon>Chlorellaceae</taxon>
        <taxon>Chlorella clade</taxon>
        <taxon>Chlorella</taxon>
    </lineage>
</organism>
<dbReference type="GO" id="GO:0005840">
    <property type="term" value="C:ribosome"/>
    <property type="evidence" value="ECO:0007669"/>
    <property type="project" value="UniProtKB-KW"/>
</dbReference>
<dbReference type="EMBL" id="SIDB01000012">
    <property type="protein sequence ID" value="KAI3424831.1"/>
    <property type="molecule type" value="Genomic_DNA"/>
</dbReference>
<feature type="domain" description="Ribosomal eL28/Mak16" evidence="5">
    <location>
        <begin position="49"/>
        <end position="162"/>
    </location>
</feature>
<accession>A0A9D4TG96</accession>
<proteinExistence type="inferred from homology"/>
<protein>
    <recommendedName>
        <fullName evidence="5">Ribosomal eL28/Mak16 domain-containing protein</fullName>
    </recommendedName>
</protein>
<dbReference type="GO" id="GO:0003735">
    <property type="term" value="F:structural constituent of ribosome"/>
    <property type="evidence" value="ECO:0007669"/>
    <property type="project" value="InterPro"/>
</dbReference>
<keyword evidence="7" id="KW-1185">Reference proteome</keyword>
<evidence type="ECO:0000313" key="6">
    <source>
        <dbReference type="EMBL" id="KAI3424831.1"/>
    </source>
</evidence>
<dbReference type="InterPro" id="IPR002672">
    <property type="entry name" value="Ribosomal_eL28"/>
</dbReference>
<dbReference type="GO" id="GO:0006412">
    <property type="term" value="P:translation"/>
    <property type="evidence" value="ECO:0007669"/>
    <property type="project" value="InterPro"/>
</dbReference>
<comment type="similarity">
    <text evidence="1">Belongs to the eukaryotic ribosomal protein eL28 family.</text>
</comment>
<keyword evidence="3" id="KW-0687">Ribonucleoprotein</keyword>
<dbReference type="InterPro" id="IPR029004">
    <property type="entry name" value="Ribosomal_eL28/Mak16"/>
</dbReference>
<dbReference type="PANTHER" id="PTHR10544">
    <property type="entry name" value="60S RIBOSOMAL PROTEIN L28"/>
    <property type="match status" value="1"/>
</dbReference>
<evidence type="ECO:0000256" key="1">
    <source>
        <dbReference type="ARBA" id="ARBA00007926"/>
    </source>
</evidence>
<dbReference type="Pfam" id="PF01778">
    <property type="entry name" value="Ribosomal_L28e"/>
    <property type="match status" value="1"/>
</dbReference>
<evidence type="ECO:0000256" key="2">
    <source>
        <dbReference type="ARBA" id="ARBA00022980"/>
    </source>
</evidence>
<sequence length="176" mass="18224">MLSLTVHFCARRHQGPALLTLNGSPAAASFVGLAYSHISSNQAAMSSQLVWELVKKNNCFIRKNAAVNGAVFSTEAGNLANKSSYKYSGLANRSNTVDVSLTPAGDALVLSKSSKKSKIGALTGSVAKKNARRSNHAAGAVASSTRPDLKRAAQARASALTKGMRNTKAAAPAPAQ</sequence>
<name>A0A9D4TG96_CHLVU</name>
<dbReference type="GO" id="GO:1990904">
    <property type="term" value="C:ribonucleoprotein complex"/>
    <property type="evidence" value="ECO:0007669"/>
    <property type="project" value="UniProtKB-KW"/>
</dbReference>
<comment type="caution">
    <text evidence="6">The sequence shown here is derived from an EMBL/GenBank/DDBJ whole genome shotgun (WGS) entry which is preliminary data.</text>
</comment>
<dbReference type="AlphaFoldDB" id="A0A9D4TG96"/>
<keyword evidence="2" id="KW-0689">Ribosomal protein</keyword>
<evidence type="ECO:0000259" key="5">
    <source>
        <dbReference type="Pfam" id="PF01778"/>
    </source>
</evidence>
<gene>
    <name evidence="6" type="ORF">D9Q98_008217</name>
</gene>
<reference evidence="6" key="2">
    <citation type="submission" date="2020-11" db="EMBL/GenBank/DDBJ databases">
        <authorList>
            <person name="Cecchin M."/>
            <person name="Marcolungo L."/>
            <person name="Rossato M."/>
            <person name="Girolomoni L."/>
            <person name="Cosentino E."/>
            <person name="Cuine S."/>
            <person name="Li-Beisson Y."/>
            <person name="Delledonne M."/>
            <person name="Ballottari M."/>
        </authorList>
    </citation>
    <scope>NUCLEOTIDE SEQUENCE</scope>
    <source>
        <strain evidence="6">211/11P</strain>
        <tissue evidence="6">Whole cell</tissue>
    </source>
</reference>
<dbReference type="Gene3D" id="3.30.390.110">
    <property type="match status" value="1"/>
</dbReference>
<evidence type="ECO:0000256" key="4">
    <source>
        <dbReference type="SAM" id="MobiDB-lite"/>
    </source>
</evidence>
<reference evidence="6" key="1">
    <citation type="journal article" date="2019" name="Plant J.">
        <title>Chlorella vulgaris genome assembly and annotation reveals the molecular basis for metabolic acclimation to high light conditions.</title>
        <authorList>
            <person name="Cecchin M."/>
            <person name="Marcolungo L."/>
            <person name="Rossato M."/>
            <person name="Girolomoni L."/>
            <person name="Cosentino E."/>
            <person name="Cuine S."/>
            <person name="Li-Beisson Y."/>
            <person name="Delledonne M."/>
            <person name="Ballottari M."/>
        </authorList>
    </citation>
    <scope>NUCLEOTIDE SEQUENCE</scope>
    <source>
        <strain evidence="6">211/11P</strain>
    </source>
</reference>
<dbReference type="OrthoDB" id="338850at2759"/>
<evidence type="ECO:0000313" key="7">
    <source>
        <dbReference type="Proteomes" id="UP001055712"/>
    </source>
</evidence>
<evidence type="ECO:0000256" key="3">
    <source>
        <dbReference type="ARBA" id="ARBA00023274"/>
    </source>
</evidence>
<dbReference type="Proteomes" id="UP001055712">
    <property type="component" value="Unassembled WGS sequence"/>
</dbReference>